<organism evidence="1 2">
    <name type="scientific">Suillus placidus</name>
    <dbReference type="NCBI Taxonomy" id="48579"/>
    <lineage>
        <taxon>Eukaryota</taxon>
        <taxon>Fungi</taxon>
        <taxon>Dikarya</taxon>
        <taxon>Basidiomycota</taxon>
        <taxon>Agaricomycotina</taxon>
        <taxon>Agaricomycetes</taxon>
        <taxon>Agaricomycetidae</taxon>
        <taxon>Boletales</taxon>
        <taxon>Suillineae</taxon>
        <taxon>Suillaceae</taxon>
        <taxon>Suillus</taxon>
    </lineage>
</organism>
<gene>
    <name evidence="1" type="ORF">EV702DRAFT_365653</name>
</gene>
<dbReference type="AlphaFoldDB" id="A0A9P6ZSS6"/>
<proteinExistence type="predicted"/>
<reference evidence="1" key="1">
    <citation type="journal article" date="2020" name="New Phytol.">
        <title>Comparative genomics reveals dynamic genome evolution in host specialist ectomycorrhizal fungi.</title>
        <authorList>
            <person name="Lofgren L.A."/>
            <person name="Nguyen N.H."/>
            <person name="Vilgalys R."/>
            <person name="Ruytinx J."/>
            <person name="Liao H.L."/>
            <person name="Branco S."/>
            <person name="Kuo A."/>
            <person name="LaButti K."/>
            <person name="Lipzen A."/>
            <person name="Andreopoulos W."/>
            <person name="Pangilinan J."/>
            <person name="Riley R."/>
            <person name="Hundley H."/>
            <person name="Na H."/>
            <person name="Barry K."/>
            <person name="Grigoriev I.V."/>
            <person name="Stajich J.E."/>
            <person name="Kennedy P.G."/>
        </authorList>
    </citation>
    <scope>NUCLEOTIDE SEQUENCE</scope>
    <source>
        <strain evidence="1">DOB743</strain>
    </source>
</reference>
<dbReference type="Proteomes" id="UP000714275">
    <property type="component" value="Unassembled WGS sequence"/>
</dbReference>
<name>A0A9P6ZSS6_9AGAM</name>
<comment type="caution">
    <text evidence="1">The sequence shown here is derived from an EMBL/GenBank/DDBJ whole genome shotgun (WGS) entry which is preliminary data.</text>
</comment>
<evidence type="ECO:0000313" key="2">
    <source>
        <dbReference type="Proteomes" id="UP000714275"/>
    </source>
</evidence>
<sequence length="150" mass="16305">MILQDTVTASKASQPLLARQSSALVGSRTCAGPSCSNNLQLSAHERDVLASLSMGLGVSREDSFGMMETCDGCSKVLVRSALNAHIHDSTRGMWATSLIGLTYIYSSESFVLYATRWCLGDFGLRMFGFECYQMLEPNEAPSGNRAPHTR</sequence>
<protein>
    <submittedName>
        <fullName evidence="1">Uncharacterized protein</fullName>
    </submittedName>
</protein>
<dbReference type="EMBL" id="JABBWD010000029">
    <property type="protein sequence ID" value="KAG1776093.1"/>
    <property type="molecule type" value="Genomic_DNA"/>
</dbReference>
<accession>A0A9P6ZSS6</accession>
<keyword evidence="2" id="KW-1185">Reference proteome</keyword>
<evidence type="ECO:0000313" key="1">
    <source>
        <dbReference type="EMBL" id="KAG1776093.1"/>
    </source>
</evidence>